<reference evidence="2" key="1">
    <citation type="journal article" date="2019" name="Microbiol. Resour. Announc.">
        <title>Complete Genome Sequence of Halomonas olivaria, a Moderately Halophilic Bacterium Isolated from Olive Processing Effluents, Obtained by Nanopore Sequencing.</title>
        <authorList>
            <person name="Nagata S."/>
            <person name="Ii K.M."/>
            <person name="Tsukimi T."/>
            <person name="Miura M.C."/>
            <person name="Galipon J."/>
            <person name="Arakawa K."/>
        </authorList>
    </citation>
    <scope>NUCLEOTIDE SEQUENCE [LARGE SCALE GENOMIC DNA]</scope>
    <source>
        <strain evidence="2">TYRC17</strain>
    </source>
</reference>
<evidence type="ECO:0000313" key="1">
    <source>
        <dbReference type="EMBL" id="BBI51236.1"/>
    </source>
</evidence>
<accession>A0ABN5WW97</accession>
<keyword evidence="2" id="KW-1185">Reference proteome</keyword>
<protein>
    <submittedName>
        <fullName evidence="1">Uncharacterized protein</fullName>
    </submittedName>
</protein>
<organism evidence="1 2">
    <name type="scientific">Vreelandella olivaria</name>
    <dbReference type="NCBI Taxonomy" id="390919"/>
    <lineage>
        <taxon>Bacteria</taxon>
        <taxon>Pseudomonadati</taxon>
        <taxon>Pseudomonadota</taxon>
        <taxon>Gammaproteobacteria</taxon>
        <taxon>Oceanospirillales</taxon>
        <taxon>Halomonadaceae</taxon>
        <taxon>Vreelandella</taxon>
    </lineage>
</organism>
<sequence>MDQFNPALFVNQLEGNLNGDIELALSQQQGQQEDYWSISVPTLAIDGELRDYPLTLQATFDANSNLELDIDELLFTQEIIALKPLDKSANRRCH</sequence>
<proteinExistence type="predicted"/>
<dbReference type="EMBL" id="AP019416">
    <property type="protein sequence ID" value="BBI51236.1"/>
    <property type="molecule type" value="Genomic_DNA"/>
</dbReference>
<dbReference type="Proteomes" id="UP000289555">
    <property type="component" value="Chromosome"/>
</dbReference>
<name>A0ABN5WW97_9GAMM</name>
<gene>
    <name evidence="1" type="ORF">HORIV_36570</name>
</gene>
<evidence type="ECO:0000313" key="2">
    <source>
        <dbReference type="Proteomes" id="UP000289555"/>
    </source>
</evidence>